<feature type="region of interest" description="Disordered" evidence="1">
    <location>
        <begin position="22"/>
        <end position="74"/>
    </location>
</feature>
<feature type="transmembrane region" description="Helical" evidence="2">
    <location>
        <begin position="427"/>
        <end position="449"/>
    </location>
</feature>
<keyword evidence="2" id="KW-0812">Transmembrane</keyword>
<feature type="compositionally biased region" description="Pro residues" evidence="1">
    <location>
        <begin position="314"/>
        <end position="332"/>
    </location>
</feature>
<feature type="compositionally biased region" description="Basic and acidic residues" evidence="1">
    <location>
        <begin position="237"/>
        <end position="248"/>
    </location>
</feature>
<feature type="region of interest" description="Disordered" evidence="1">
    <location>
        <begin position="373"/>
        <end position="420"/>
    </location>
</feature>
<organism evidence="3 4">
    <name type="scientific">Thermothelomyces thermophilus (strain ATCC 42464 / BCRC 31852 / DSM 1799)</name>
    <name type="common">Sporotrichum thermophile</name>
    <dbReference type="NCBI Taxonomy" id="573729"/>
    <lineage>
        <taxon>Eukaryota</taxon>
        <taxon>Fungi</taxon>
        <taxon>Dikarya</taxon>
        <taxon>Ascomycota</taxon>
        <taxon>Pezizomycotina</taxon>
        <taxon>Sordariomycetes</taxon>
        <taxon>Sordariomycetidae</taxon>
        <taxon>Sordariales</taxon>
        <taxon>Chaetomiaceae</taxon>
        <taxon>Thermothelomyces</taxon>
    </lineage>
</organism>
<feature type="compositionally biased region" description="Acidic residues" evidence="1">
    <location>
        <begin position="275"/>
        <end position="286"/>
    </location>
</feature>
<keyword evidence="2" id="KW-1133">Transmembrane helix</keyword>
<dbReference type="AlphaFoldDB" id="G2Q553"/>
<feature type="region of interest" description="Disordered" evidence="1">
    <location>
        <begin position="91"/>
        <end position="361"/>
    </location>
</feature>
<dbReference type="GeneID" id="11511628"/>
<protein>
    <submittedName>
        <fullName evidence="3">Uncharacterized protein</fullName>
    </submittedName>
</protein>
<gene>
    <name evidence="3" type="ORF">MYCTH_2297305</name>
</gene>
<keyword evidence="2" id="KW-0472">Membrane</keyword>
<dbReference type="VEuPathDB" id="FungiDB:MYCTH_2297305"/>
<sequence length="649" mass="68516">MRTTGPTARRRNHAWLQMRNRLRRSEQLARRQQQDDTSEDNSDSLDSLDSLDSSDDGITTPPGPTLRQSLGATKVRPSLAASASARVEAVGAGRLARRQQGDTSDGGGFSDNDSVNSLDSLDSLNSLNSSDNGNDAGPVPASRPTRVPTRVQPSLAASASARARIGRLSRRQQQDDASDDGFTSDNESLDSLDSSDSLDSLDSSNDGNNPQPTQTTSPASVAVKVRPSIAASVSARVRTEKWIRDLHVPRLAPGVTLAADDVDAAKEPEDKREEPEEPEEPEDPESALDSASDGFESDGDVSGDEEDPAEESTTPPPAATTPPGEASPPPPAITSTSGSPGITSTTTEPIVAPSASTGSTSLDGLVTSLVGTSLASPTSSASPTVPVTDATQSQDGQVIPPIPQADERGKEGINIGNAPSNKLDKGAVAGIVIGVLAFVGILVGAALLWRKHRRDRGLPFFSQARLRLRDDDDAPPPPAVTGPLPGRLGGPNAAKTNTQIMDDLMKAAYAADNGKNDMAGAYAPPAEPKLPPQQFQKQQQQQQSHQQQQPYQEQRHQEVNVYMDEKAYMALAGPPTPGSTMKPVMQWLEGVKTPTQPNGPEIPPTPAMPHNSATMPSGGTRGLQQPKPAYYGRETMTTETTNTTARWFG</sequence>
<dbReference type="OMA" id="DEKAYAM"/>
<evidence type="ECO:0000256" key="1">
    <source>
        <dbReference type="SAM" id="MobiDB-lite"/>
    </source>
</evidence>
<evidence type="ECO:0000313" key="4">
    <source>
        <dbReference type="Proteomes" id="UP000007322"/>
    </source>
</evidence>
<dbReference type="OrthoDB" id="5238281at2759"/>
<dbReference type="RefSeq" id="XP_003659836.1">
    <property type="nucleotide sequence ID" value="XM_003659788.1"/>
</dbReference>
<feature type="compositionally biased region" description="Low complexity" evidence="1">
    <location>
        <begin position="110"/>
        <end position="135"/>
    </location>
</feature>
<feature type="compositionally biased region" description="Basic and acidic residues" evidence="1">
    <location>
        <begin position="23"/>
        <end position="34"/>
    </location>
</feature>
<accession>G2Q553</accession>
<feature type="compositionally biased region" description="Basic and acidic residues" evidence="1">
    <location>
        <begin position="263"/>
        <end position="274"/>
    </location>
</feature>
<feature type="compositionally biased region" description="Low complexity" evidence="1">
    <location>
        <begin position="533"/>
        <end position="552"/>
    </location>
</feature>
<feature type="region of interest" description="Disordered" evidence="1">
    <location>
        <begin position="516"/>
        <end position="555"/>
    </location>
</feature>
<feature type="compositionally biased region" description="Low complexity" evidence="1">
    <location>
        <begin position="184"/>
        <end position="209"/>
    </location>
</feature>
<feature type="region of interest" description="Disordered" evidence="1">
    <location>
        <begin position="468"/>
        <end position="495"/>
    </location>
</feature>
<dbReference type="HOGENOM" id="CLU_422216_0_0_1"/>
<dbReference type="InParanoid" id="G2Q553"/>
<feature type="compositionally biased region" description="Low complexity" evidence="1">
    <location>
        <begin position="373"/>
        <end position="388"/>
    </location>
</feature>
<feature type="compositionally biased region" description="Low complexity" evidence="1">
    <location>
        <begin position="333"/>
        <end position="347"/>
    </location>
</feature>
<dbReference type="KEGG" id="mtm:MYCTH_2297305"/>
<proteinExistence type="predicted"/>
<dbReference type="Proteomes" id="UP000007322">
    <property type="component" value="Chromosome 1"/>
</dbReference>
<dbReference type="eggNOG" id="ENOG502RAYN">
    <property type="taxonomic scope" value="Eukaryota"/>
</dbReference>
<reference evidence="3 4" key="1">
    <citation type="journal article" date="2011" name="Nat. Biotechnol.">
        <title>Comparative genomic analysis of the thermophilic biomass-degrading fungi Myceliophthora thermophila and Thielavia terrestris.</title>
        <authorList>
            <person name="Berka R.M."/>
            <person name="Grigoriev I.V."/>
            <person name="Otillar R."/>
            <person name="Salamov A."/>
            <person name="Grimwood J."/>
            <person name="Reid I."/>
            <person name="Ishmael N."/>
            <person name="John T."/>
            <person name="Darmond C."/>
            <person name="Moisan M.-C."/>
            <person name="Henrissat B."/>
            <person name="Coutinho P.M."/>
            <person name="Lombard V."/>
            <person name="Natvig D.O."/>
            <person name="Lindquist E."/>
            <person name="Schmutz J."/>
            <person name="Lucas S."/>
            <person name="Harris P."/>
            <person name="Powlowski J."/>
            <person name="Bellemare A."/>
            <person name="Taylor D."/>
            <person name="Butler G."/>
            <person name="de Vries R.P."/>
            <person name="Allijn I.E."/>
            <person name="van den Brink J."/>
            <person name="Ushinsky S."/>
            <person name="Storms R."/>
            <person name="Powell A.J."/>
            <person name="Paulsen I.T."/>
            <person name="Elbourne L.D.H."/>
            <person name="Baker S.E."/>
            <person name="Magnuson J."/>
            <person name="LaBoissiere S."/>
            <person name="Clutterbuck A.J."/>
            <person name="Martinez D."/>
            <person name="Wogulis M."/>
            <person name="de Leon A.L."/>
            <person name="Rey M.W."/>
            <person name="Tsang A."/>
        </authorList>
    </citation>
    <scope>NUCLEOTIDE SEQUENCE [LARGE SCALE GENOMIC DNA]</scope>
    <source>
        <strain evidence="4">ATCC 42464 / BCRC 31852 / DSM 1799</strain>
    </source>
</reference>
<dbReference type="EMBL" id="CP003002">
    <property type="protein sequence ID" value="AEO54591.1"/>
    <property type="molecule type" value="Genomic_DNA"/>
</dbReference>
<feature type="compositionally biased region" description="Polar residues" evidence="1">
    <location>
        <begin position="210"/>
        <end position="219"/>
    </location>
</feature>
<evidence type="ECO:0000313" key="3">
    <source>
        <dbReference type="EMBL" id="AEO54591.1"/>
    </source>
</evidence>
<keyword evidence="4" id="KW-1185">Reference proteome</keyword>
<feature type="compositionally biased region" description="Low complexity" evidence="1">
    <location>
        <begin position="154"/>
        <end position="163"/>
    </location>
</feature>
<feature type="compositionally biased region" description="Acidic residues" evidence="1">
    <location>
        <begin position="295"/>
        <end position="310"/>
    </location>
</feature>
<name>G2Q553_THET4</name>
<feature type="region of interest" description="Disordered" evidence="1">
    <location>
        <begin position="601"/>
        <end position="631"/>
    </location>
</feature>
<evidence type="ECO:0000256" key="2">
    <source>
        <dbReference type="SAM" id="Phobius"/>
    </source>
</evidence>